<evidence type="ECO:0000256" key="2">
    <source>
        <dbReference type="ARBA" id="ARBA00022527"/>
    </source>
</evidence>
<evidence type="ECO:0000256" key="4">
    <source>
        <dbReference type="ARBA" id="ARBA00022737"/>
    </source>
</evidence>
<dbReference type="PROSITE" id="PS50011">
    <property type="entry name" value="PROTEIN_KINASE_DOM"/>
    <property type="match status" value="1"/>
</dbReference>
<keyword evidence="14" id="KW-1185">Reference proteome</keyword>
<dbReference type="SUPFAM" id="SSF56112">
    <property type="entry name" value="Protein kinase-like (PK-like)"/>
    <property type="match status" value="1"/>
</dbReference>
<dbReference type="InterPro" id="IPR011009">
    <property type="entry name" value="Kinase-like_dom_sf"/>
</dbReference>
<dbReference type="RefSeq" id="XP_066915210.1">
    <property type="nucleotide sequence ID" value="XM_067059109.1"/>
</dbReference>
<dbReference type="Gene3D" id="1.10.510.10">
    <property type="entry name" value="Transferase(Phosphotransferase) domain 1"/>
    <property type="match status" value="1"/>
</dbReference>
<accession>A0A7M5V6T7</accession>
<dbReference type="Pfam" id="PF00069">
    <property type="entry name" value="Pkinase"/>
    <property type="match status" value="1"/>
</dbReference>
<evidence type="ECO:0000313" key="13">
    <source>
        <dbReference type="EnsemblMetazoa" id="CLYHEMP004603.2"/>
    </source>
</evidence>
<feature type="domain" description="POLO box" evidence="12">
    <location>
        <begin position="519"/>
        <end position="597"/>
    </location>
</feature>
<dbReference type="InterPro" id="IPR036947">
    <property type="entry name" value="POLO_box_dom_sf"/>
</dbReference>
<dbReference type="Gene3D" id="3.30.1120.30">
    <property type="entry name" value="POLO box domain"/>
    <property type="match status" value="2"/>
</dbReference>
<reference evidence="13" key="1">
    <citation type="submission" date="2021-01" db="UniProtKB">
        <authorList>
            <consortium name="EnsemblMetazoa"/>
        </authorList>
    </citation>
    <scope>IDENTIFICATION</scope>
</reference>
<dbReference type="CDD" id="cd13117">
    <property type="entry name" value="POLO_box_2"/>
    <property type="match status" value="1"/>
</dbReference>
<organism evidence="13 14">
    <name type="scientific">Clytia hemisphaerica</name>
    <dbReference type="NCBI Taxonomy" id="252671"/>
    <lineage>
        <taxon>Eukaryota</taxon>
        <taxon>Metazoa</taxon>
        <taxon>Cnidaria</taxon>
        <taxon>Hydrozoa</taxon>
        <taxon>Hydroidolina</taxon>
        <taxon>Leptothecata</taxon>
        <taxon>Obeliida</taxon>
        <taxon>Clytiidae</taxon>
        <taxon>Clytia</taxon>
    </lineage>
</organism>
<dbReference type="OrthoDB" id="408964at2759"/>
<dbReference type="InterPro" id="IPR033701">
    <property type="entry name" value="POLO_box_1"/>
</dbReference>
<dbReference type="CDD" id="cd14099">
    <property type="entry name" value="STKc_PLK"/>
    <property type="match status" value="1"/>
</dbReference>
<feature type="compositionally biased region" description="Basic and acidic residues" evidence="10">
    <location>
        <begin position="425"/>
        <end position="451"/>
    </location>
</feature>
<dbReference type="Gene3D" id="3.30.200.20">
    <property type="entry name" value="Phosphorylase Kinase, domain 1"/>
    <property type="match status" value="1"/>
</dbReference>
<feature type="domain" description="POLO box" evidence="12">
    <location>
        <begin position="619"/>
        <end position="703"/>
    </location>
</feature>
<keyword evidence="4" id="KW-0677">Repeat</keyword>
<dbReference type="Pfam" id="PF00659">
    <property type="entry name" value="POLO_box"/>
    <property type="match status" value="2"/>
</dbReference>
<dbReference type="InterPro" id="IPR000719">
    <property type="entry name" value="Prot_kinase_dom"/>
</dbReference>
<evidence type="ECO:0000256" key="10">
    <source>
        <dbReference type="SAM" id="MobiDB-lite"/>
    </source>
</evidence>
<protein>
    <recommendedName>
        <fullName evidence="1">polo kinase</fullName>
        <ecNumber evidence="1">2.7.11.21</ecNumber>
    </recommendedName>
</protein>
<sequence length="710" mass="82133">MTKLISPRGECITTTTIVHHPPLSPRRFPFQLTNRKKIEKLHLRRMLSNYRNINSAKAAPIITSNKNENAISASTNKHHHKEHSKNQPILPEVGQYVYDSKTGKKYLRGKLMGKGGFARCYEVTDIQTDKKYACKAIAKARIAKPHQQQKIANEVELHRGFNGHFIVRFYCYFEDDDNVYILLELCNRKSMVQLLKQRRTLTEPEVRYFMAQAVQGVHYLHNESIIHRDIKLGNLFINQEMEIRIGDFGLAVRADKDGKKEMSVCGTPNYIAPEVLSKTGHSYEVDTWALGCVMYTLLVGRPPFETSCLKDTYLRIRNNEYAIPSKVSRPAAKLIQKFLSERPQDRPRLDGVLNDEFFTRGFFPRSLPSICCVAPPKFTSLKNRNSAHGKRAGSTRNNKLFNNKRDVRDQVDTVVKDALSKVSLRDRKLSSEDEERQHESGFEDSYHHDEKLTDEEELNEPSFGYSNPQLLYDRLDNCLRQMPDPHCTELSDPISTGNSDSEEDNSIMESGFQQQNRLWITKWVDYSNKYGFGGQLSNGCIVVRYNDGTTLAVDTQKRRLQYFDEDRNIFRFSVSNIPDDLNRKVTLLNYFSNYMERHLLKGGDLKDANKHDVFSEMAIIDIWFRTDKAMIMYLSDGTLQVNFLSDHTKIIINPEQNQDVVTYINQNRESYVTSLRSVSKRGCNDDINDRLQYCLMVLHKLAEMYLDDMK</sequence>
<dbReference type="InterPro" id="IPR000959">
    <property type="entry name" value="POLO_box_dom"/>
</dbReference>
<dbReference type="GeneID" id="136802378"/>
<evidence type="ECO:0000256" key="6">
    <source>
        <dbReference type="ARBA" id="ARBA00022777"/>
    </source>
</evidence>
<evidence type="ECO:0000256" key="1">
    <source>
        <dbReference type="ARBA" id="ARBA00012424"/>
    </source>
</evidence>
<dbReference type="GO" id="GO:0000776">
    <property type="term" value="C:kinetochore"/>
    <property type="evidence" value="ECO:0007669"/>
    <property type="project" value="TreeGrafter"/>
</dbReference>
<feature type="domain" description="Protein kinase" evidence="11">
    <location>
        <begin position="106"/>
        <end position="358"/>
    </location>
</feature>
<keyword evidence="6" id="KW-0418">Kinase</keyword>
<evidence type="ECO:0000256" key="9">
    <source>
        <dbReference type="ARBA" id="ARBA00048347"/>
    </source>
</evidence>
<keyword evidence="7" id="KW-0067">ATP-binding</keyword>
<name>A0A7M5V6T7_9CNID</name>
<dbReference type="GO" id="GO:0005634">
    <property type="term" value="C:nucleus"/>
    <property type="evidence" value="ECO:0007669"/>
    <property type="project" value="TreeGrafter"/>
</dbReference>
<dbReference type="EC" id="2.7.11.21" evidence="1"/>
<dbReference type="AlphaFoldDB" id="A0A7M5V6T7"/>
<evidence type="ECO:0000259" key="12">
    <source>
        <dbReference type="PROSITE" id="PS50078"/>
    </source>
</evidence>
<dbReference type="GO" id="GO:0005737">
    <property type="term" value="C:cytoplasm"/>
    <property type="evidence" value="ECO:0007669"/>
    <property type="project" value="TreeGrafter"/>
</dbReference>
<dbReference type="GO" id="GO:0005813">
    <property type="term" value="C:centrosome"/>
    <property type="evidence" value="ECO:0007669"/>
    <property type="project" value="TreeGrafter"/>
</dbReference>
<dbReference type="PROSITE" id="PS50078">
    <property type="entry name" value="POLO_BOX"/>
    <property type="match status" value="2"/>
</dbReference>
<dbReference type="SMART" id="SM00220">
    <property type="entry name" value="S_TKc"/>
    <property type="match status" value="1"/>
</dbReference>
<dbReference type="GO" id="GO:0004674">
    <property type="term" value="F:protein serine/threonine kinase activity"/>
    <property type="evidence" value="ECO:0007669"/>
    <property type="project" value="UniProtKB-KW"/>
</dbReference>
<evidence type="ECO:0000259" key="11">
    <source>
        <dbReference type="PROSITE" id="PS50011"/>
    </source>
</evidence>
<comment type="catalytic activity">
    <reaction evidence="9">
        <text>L-seryl-[protein] + ATP = O-phospho-L-seryl-[protein] + ADP + H(+)</text>
        <dbReference type="Rhea" id="RHEA:17989"/>
        <dbReference type="Rhea" id="RHEA-COMP:9863"/>
        <dbReference type="Rhea" id="RHEA-COMP:11604"/>
        <dbReference type="ChEBI" id="CHEBI:15378"/>
        <dbReference type="ChEBI" id="CHEBI:29999"/>
        <dbReference type="ChEBI" id="CHEBI:30616"/>
        <dbReference type="ChEBI" id="CHEBI:83421"/>
        <dbReference type="ChEBI" id="CHEBI:456216"/>
        <dbReference type="EC" id="2.7.11.21"/>
    </reaction>
</comment>
<dbReference type="PANTHER" id="PTHR24345">
    <property type="entry name" value="SERINE/THREONINE-PROTEIN KINASE PLK"/>
    <property type="match status" value="1"/>
</dbReference>
<dbReference type="GO" id="GO:0005524">
    <property type="term" value="F:ATP binding"/>
    <property type="evidence" value="ECO:0007669"/>
    <property type="project" value="UniProtKB-KW"/>
</dbReference>
<dbReference type="PANTHER" id="PTHR24345:SF0">
    <property type="entry name" value="CELL CYCLE SERINE_THREONINE-PROTEIN KINASE CDC5_MSD2"/>
    <property type="match status" value="1"/>
</dbReference>
<dbReference type="Proteomes" id="UP000594262">
    <property type="component" value="Unplaced"/>
</dbReference>
<comment type="catalytic activity">
    <reaction evidence="8">
        <text>L-threonyl-[protein] + ATP = O-phospho-L-threonyl-[protein] + ADP + H(+)</text>
        <dbReference type="Rhea" id="RHEA:46608"/>
        <dbReference type="Rhea" id="RHEA-COMP:11060"/>
        <dbReference type="Rhea" id="RHEA-COMP:11605"/>
        <dbReference type="ChEBI" id="CHEBI:15378"/>
        <dbReference type="ChEBI" id="CHEBI:30013"/>
        <dbReference type="ChEBI" id="CHEBI:30616"/>
        <dbReference type="ChEBI" id="CHEBI:61977"/>
        <dbReference type="ChEBI" id="CHEBI:456216"/>
        <dbReference type="EC" id="2.7.11.21"/>
    </reaction>
</comment>
<feature type="region of interest" description="Disordered" evidence="10">
    <location>
        <begin position="383"/>
        <end position="405"/>
    </location>
</feature>
<dbReference type="EnsemblMetazoa" id="CLYHEMT004603.2">
    <property type="protein sequence ID" value="CLYHEMP004603.2"/>
    <property type="gene ID" value="CLYHEMG004603"/>
</dbReference>
<evidence type="ECO:0000256" key="7">
    <source>
        <dbReference type="ARBA" id="ARBA00022840"/>
    </source>
</evidence>
<feature type="region of interest" description="Disordered" evidence="10">
    <location>
        <begin position="425"/>
        <end position="465"/>
    </location>
</feature>
<dbReference type="InterPro" id="IPR033695">
    <property type="entry name" value="POLO_box_2"/>
</dbReference>
<dbReference type="CDD" id="cd13118">
    <property type="entry name" value="POLO_box_1"/>
    <property type="match status" value="1"/>
</dbReference>
<dbReference type="PROSITE" id="PS00108">
    <property type="entry name" value="PROTEIN_KINASE_ST"/>
    <property type="match status" value="1"/>
</dbReference>
<keyword evidence="3" id="KW-0808">Transferase</keyword>
<dbReference type="GO" id="GO:0000922">
    <property type="term" value="C:spindle pole"/>
    <property type="evidence" value="ECO:0007669"/>
    <property type="project" value="TreeGrafter"/>
</dbReference>
<evidence type="ECO:0000256" key="8">
    <source>
        <dbReference type="ARBA" id="ARBA00047802"/>
    </source>
</evidence>
<keyword evidence="5" id="KW-0547">Nucleotide-binding</keyword>
<dbReference type="InterPro" id="IPR008271">
    <property type="entry name" value="Ser/Thr_kinase_AS"/>
</dbReference>
<dbReference type="FunFam" id="3.30.200.20:FF:000091">
    <property type="entry name" value="Serine/threonine-protein kinase PLK"/>
    <property type="match status" value="1"/>
</dbReference>
<dbReference type="GO" id="GO:0007052">
    <property type="term" value="P:mitotic spindle organization"/>
    <property type="evidence" value="ECO:0007669"/>
    <property type="project" value="TreeGrafter"/>
</dbReference>
<keyword evidence="2" id="KW-0723">Serine/threonine-protein kinase</keyword>
<evidence type="ECO:0000313" key="14">
    <source>
        <dbReference type="Proteomes" id="UP000594262"/>
    </source>
</evidence>
<dbReference type="SUPFAM" id="SSF82615">
    <property type="entry name" value="Polo-box domain"/>
    <property type="match status" value="2"/>
</dbReference>
<evidence type="ECO:0000256" key="3">
    <source>
        <dbReference type="ARBA" id="ARBA00022679"/>
    </source>
</evidence>
<proteinExistence type="predicted"/>
<evidence type="ECO:0000256" key="5">
    <source>
        <dbReference type="ARBA" id="ARBA00022741"/>
    </source>
</evidence>